<name>F0Q7A8_PARA1</name>
<reference evidence="1" key="1">
    <citation type="submission" date="2011-02" db="EMBL/GenBank/DDBJ databases">
        <title>Complete sequence of Acidovorax avenae subsp. avenae ATCC 19860.</title>
        <authorList>
            <consortium name="US DOE Joint Genome Institute"/>
            <person name="Lucas S."/>
            <person name="Copeland A."/>
            <person name="Lapidus A."/>
            <person name="Cheng J.-F."/>
            <person name="Goodwin L."/>
            <person name="Pitluck S."/>
            <person name="Chertkov O."/>
            <person name="Held B."/>
            <person name="Detter J.C."/>
            <person name="Han C."/>
            <person name="Tapia R."/>
            <person name="Land M."/>
            <person name="Hauser L."/>
            <person name="Kyrpides N."/>
            <person name="Ivanova N."/>
            <person name="Ovchinnikova G."/>
            <person name="Pagani I."/>
            <person name="Gordon S."/>
            <person name="Woyke T."/>
        </authorList>
    </citation>
    <scope>NUCLEOTIDE SEQUENCE</scope>
    <source>
        <strain evidence="1">ATCC 19860</strain>
    </source>
</reference>
<dbReference type="KEGG" id="aaa:Acav_1866"/>
<dbReference type="EMBL" id="CP002521">
    <property type="protein sequence ID" value="ADX45783.1"/>
    <property type="molecule type" value="Genomic_DNA"/>
</dbReference>
<protein>
    <submittedName>
        <fullName evidence="1">Uncharacterized protein</fullName>
    </submittedName>
</protein>
<organism evidence="1 2">
    <name type="scientific">Paracidovorax avenae (strain ATCC 19860 / DSM 7227 / CCUG 15838 / JCM 20985 / LMG 2117 / NCPPB 1011)</name>
    <name type="common">Acidovorax avenae</name>
    <dbReference type="NCBI Taxonomy" id="643561"/>
    <lineage>
        <taxon>Bacteria</taxon>
        <taxon>Pseudomonadati</taxon>
        <taxon>Pseudomonadota</taxon>
        <taxon>Betaproteobacteria</taxon>
        <taxon>Burkholderiales</taxon>
        <taxon>Comamonadaceae</taxon>
        <taxon>Paracidovorax</taxon>
    </lineage>
</organism>
<evidence type="ECO:0000313" key="2">
    <source>
        <dbReference type="Proteomes" id="UP000002482"/>
    </source>
</evidence>
<keyword evidence="2" id="KW-1185">Reference proteome</keyword>
<dbReference type="HOGENOM" id="CLU_513617_0_0_4"/>
<proteinExistence type="predicted"/>
<gene>
    <name evidence="1" type="ordered locus">Acav_1866</name>
</gene>
<accession>F0Q7A8</accession>
<evidence type="ECO:0000313" key="1">
    <source>
        <dbReference type="EMBL" id="ADX45783.1"/>
    </source>
</evidence>
<sequence length="553" mass="61391">MRGCITPAPIMKFLINAFFSILVLYASAMGASATPVFIQSGTWIVDSELNGKPGRGMAIDIQNQHLVMQVYNYTATGQPTFHLASGPLDGMQFQAPLKQYRGGRFFGSGDRTAREEQSPGDVRIRFESSTTGFIQFPGEPEVAMSRLKFDEAPQGSLLKPNFRESWIVAEFDERYPLKPMRKIEIYRDPNNGNKESLQVIGSHAYESTFQSSAPCSAMEADGWIRCDATFDSVPPEKAVFEIRRSLNGLEGFITRQDAPGRRNKLRGSKYSNFNQSNFTSYRMANIGEDRITDYRGVIYENGIDVYTPEPGTWVISQELNGTPGRGMAIDVQNDVLVMQVFNYESNGDPTFHLAVGKMKYGTSNVVTQLKRYAGGRYFGGPPLTGHEAADSGKVELAFDSTLAGWVKFPGEDWLAIEKFQFGYGKKNPEALLGEWSFGAFDDWDYGVTLDRVEGNEAKGRNASCHYTEGRTNPYLEYNGTILCTLYVFGSGSTTFQAVSFDATSEIRGVPAMSRTVDKPDLYRWRRGFAMQIRDKNGTPVGLGQLPKTGGNAD</sequence>
<dbReference type="Proteomes" id="UP000002482">
    <property type="component" value="Chromosome"/>
</dbReference>
<dbReference type="AlphaFoldDB" id="F0Q7A8"/>